<gene>
    <name evidence="1" type="ORF">ENS31_11905</name>
</gene>
<accession>A0A7V2ZLL5</accession>
<protein>
    <recommendedName>
        <fullName evidence="2">Lipoprotein</fullName>
    </recommendedName>
</protein>
<name>A0A7V2ZLL5_9BACT</name>
<dbReference type="EMBL" id="DSUJ01000010">
    <property type="protein sequence ID" value="HFI92211.1"/>
    <property type="molecule type" value="Genomic_DNA"/>
</dbReference>
<sequence length="194" mass="21846">MKQLIFCLMLSVILISCGGSEYVVKYNGDEVEINSLSEKLYEGELLALTNEEMIILLKYKDNKTDTNIKHEIASINFGKIGSVTVKGYSDKEWRTGVWLMQIIPALAIGLEAGAYTGEIVGGLAFGLLLTIPGWITYLIFDAASPDPPQWNSDVNDKESFKQLNIYARFPMGITQSQLEELLKYYNQKEVYKLK</sequence>
<comment type="caution">
    <text evidence="1">The sequence shown here is derived from an EMBL/GenBank/DDBJ whole genome shotgun (WGS) entry which is preliminary data.</text>
</comment>
<dbReference type="PROSITE" id="PS51257">
    <property type="entry name" value="PROKAR_LIPOPROTEIN"/>
    <property type="match status" value="1"/>
</dbReference>
<reference evidence="1" key="1">
    <citation type="journal article" date="2020" name="mSystems">
        <title>Genome- and Community-Level Interaction Insights into Carbon Utilization and Element Cycling Functions of Hydrothermarchaeota in Hydrothermal Sediment.</title>
        <authorList>
            <person name="Zhou Z."/>
            <person name="Liu Y."/>
            <person name="Xu W."/>
            <person name="Pan J."/>
            <person name="Luo Z.H."/>
            <person name="Li M."/>
        </authorList>
    </citation>
    <scope>NUCLEOTIDE SEQUENCE [LARGE SCALE GENOMIC DNA]</scope>
    <source>
        <strain evidence="1">SpSt-479</strain>
    </source>
</reference>
<evidence type="ECO:0000313" key="1">
    <source>
        <dbReference type="EMBL" id="HFI92211.1"/>
    </source>
</evidence>
<proteinExistence type="predicted"/>
<organism evidence="1">
    <name type="scientific">Ignavibacterium album</name>
    <dbReference type="NCBI Taxonomy" id="591197"/>
    <lineage>
        <taxon>Bacteria</taxon>
        <taxon>Pseudomonadati</taxon>
        <taxon>Ignavibacteriota</taxon>
        <taxon>Ignavibacteria</taxon>
        <taxon>Ignavibacteriales</taxon>
        <taxon>Ignavibacteriaceae</taxon>
        <taxon>Ignavibacterium</taxon>
    </lineage>
</organism>
<dbReference type="AlphaFoldDB" id="A0A7V2ZLL5"/>
<evidence type="ECO:0008006" key="2">
    <source>
        <dbReference type="Google" id="ProtNLM"/>
    </source>
</evidence>